<sequence>MPSPLPMDAEGVGLALEPGLELGAALRPGDAGGVLGADGLPDG</sequence>
<gene>
    <name evidence="1" type="ORF">FHR32_004759</name>
</gene>
<dbReference type="RefSeq" id="WP_281390885.1">
    <property type="nucleotide sequence ID" value="NZ_BAABEK010000033.1"/>
</dbReference>
<dbReference type="AlphaFoldDB" id="A0A7W7WBQ3"/>
<evidence type="ECO:0000313" key="2">
    <source>
        <dbReference type="Proteomes" id="UP000534286"/>
    </source>
</evidence>
<dbReference type="EMBL" id="JACHJU010000001">
    <property type="protein sequence ID" value="MBB4940454.1"/>
    <property type="molecule type" value="Genomic_DNA"/>
</dbReference>
<evidence type="ECO:0000313" key="1">
    <source>
        <dbReference type="EMBL" id="MBB4940454.1"/>
    </source>
</evidence>
<protein>
    <submittedName>
        <fullName evidence="1">Uncharacterized protein</fullName>
    </submittedName>
</protein>
<organism evidence="1 2">
    <name type="scientific">Streptosporangium album</name>
    <dbReference type="NCBI Taxonomy" id="47479"/>
    <lineage>
        <taxon>Bacteria</taxon>
        <taxon>Bacillati</taxon>
        <taxon>Actinomycetota</taxon>
        <taxon>Actinomycetes</taxon>
        <taxon>Streptosporangiales</taxon>
        <taxon>Streptosporangiaceae</taxon>
        <taxon>Streptosporangium</taxon>
    </lineage>
</organism>
<dbReference type="Proteomes" id="UP000534286">
    <property type="component" value="Unassembled WGS sequence"/>
</dbReference>
<comment type="caution">
    <text evidence="1">The sequence shown here is derived from an EMBL/GenBank/DDBJ whole genome shotgun (WGS) entry which is preliminary data.</text>
</comment>
<keyword evidence="2" id="KW-1185">Reference proteome</keyword>
<name>A0A7W7WBQ3_9ACTN</name>
<accession>A0A7W7WBQ3</accession>
<proteinExistence type="predicted"/>
<reference evidence="1 2" key="1">
    <citation type="submission" date="2020-08" db="EMBL/GenBank/DDBJ databases">
        <title>Sequencing the genomes of 1000 actinobacteria strains.</title>
        <authorList>
            <person name="Klenk H.-P."/>
        </authorList>
    </citation>
    <scope>NUCLEOTIDE SEQUENCE [LARGE SCALE GENOMIC DNA]</scope>
    <source>
        <strain evidence="1 2">DSM 43023</strain>
    </source>
</reference>